<sequence>MQPRPSNPIEKRKSDVRKYTRNTALWVGGGLVGGLGMFLISGFGSTWLVLGFIIAVVGGLINANKVRKTLNGKD</sequence>
<dbReference type="eggNOG" id="ENOG5031JSC">
    <property type="taxonomic scope" value="Bacteria"/>
</dbReference>
<evidence type="ECO:0000313" key="3">
    <source>
        <dbReference type="Proteomes" id="UP000015388"/>
    </source>
</evidence>
<keyword evidence="1" id="KW-0472">Membrane</keyword>
<keyword evidence="1" id="KW-0812">Transmembrane</keyword>
<dbReference type="HOGENOM" id="CLU_193596_0_0_11"/>
<dbReference type="STRING" id="1224163.B841_08625"/>
<keyword evidence="1" id="KW-1133">Transmembrane helix</keyword>
<accession>S5TKG9</accession>
<gene>
    <name evidence="2" type="ORF">B841_08625</name>
</gene>
<dbReference type="Proteomes" id="UP000015388">
    <property type="component" value="Chromosome"/>
</dbReference>
<protein>
    <submittedName>
        <fullName evidence="2">Putative secreted protein</fullName>
    </submittedName>
</protein>
<proteinExistence type="predicted"/>
<keyword evidence="3" id="KW-1185">Reference proteome</keyword>
<dbReference type="KEGG" id="cmd:B841_08625"/>
<feature type="transmembrane region" description="Helical" evidence="1">
    <location>
        <begin position="46"/>
        <end position="63"/>
    </location>
</feature>
<reference evidence="2 3" key="1">
    <citation type="submission" date="2012-11" db="EMBL/GenBank/DDBJ databases">
        <title>The complete genome sequence of Corynebacterium maris Coryn-1 (=DSM 45190).</title>
        <authorList>
            <person name="Schaffert L."/>
            <person name="Albersmeier A."/>
            <person name="Kalinowski J."/>
            <person name="Ruckert C."/>
        </authorList>
    </citation>
    <scope>NUCLEOTIDE SEQUENCE [LARGE SCALE GENOMIC DNA]</scope>
    <source>
        <strain evidence="3">Coryn-1</strain>
    </source>
</reference>
<feature type="transmembrane region" description="Helical" evidence="1">
    <location>
        <begin position="21"/>
        <end position="40"/>
    </location>
</feature>
<evidence type="ECO:0000313" key="2">
    <source>
        <dbReference type="EMBL" id="AGS35198.1"/>
    </source>
</evidence>
<dbReference type="PATRIC" id="fig|1224163.3.peg.1733"/>
<evidence type="ECO:0000256" key="1">
    <source>
        <dbReference type="SAM" id="Phobius"/>
    </source>
</evidence>
<organism evidence="2 3">
    <name type="scientific">Corynebacterium maris DSM 45190</name>
    <dbReference type="NCBI Taxonomy" id="1224163"/>
    <lineage>
        <taxon>Bacteria</taxon>
        <taxon>Bacillati</taxon>
        <taxon>Actinomycetota</taxon>
        <taxon>Actinomycetes</taxon>
        <taxon>Mycobacteriales</taxon>
        <taxon>Corynebacteriaceae</taxon>
        <taxon>Corynebacterium</taxon>
    </lineage>
</organism>
<dbReference type="EMBL" id="CP003924">
    <property type="protein sequence ID" value="AGS35198.1"/>
    <property type="molecule type" value="Genomic_DNA"/>
</dbReference>
<dbReference type="AlphaFoldDB" id="S5TKG9"/>
<name>S5TKG9_9CORY</name>